<organism evidence="3 4">
    <name type="scientific">Actinoplanes teichomyceticus</name>
    <dbReference type="NCBI Taxonomy" id="1867"/>
    <lineage>
        <taxon>Bacteria</taxon>
        <taxon>Bacillati</taxon>
        <taxon>Actinomycetota</taxon>
        <taxon>Actinomycetes</taxon>
        <taxon>Micromonosporales</taxon>
        <taxon>Micromonosporaceae</taxon>
        <taxon>Actinoplanes</taxon>
    </lineage>
</organism>
<dbReference type="InterPro" id="IPR027417">
    <property type="entry name" value="P-loop_NTPase"/>
</dbReference>
<keyword evidence="1" id="KW-0472">Membrane</keyword>
<dbReference type="NCBIfam" id="NF040586">
    <property type="entry name" value="FxSxx_TPR"/>
    <property type="match status" value="1"/>
</dbReference>
<accession>A0A561VML1</accession>
<proteinExistence type="predicted"/>
<evidence type="ECO:0000313" key="4">
    <source>
        <dbReference type="Proteomes" id="UP000320239"/>
    </source>
</evidence>
<keyword evidence="1" id="KW-0812">Transmembrane</keyword>
<gene>
    <name evidence="3" type="ORF">FHX34_105716</name>
</gene>
<feature type="transmembrane region" description="Helical" evidence="1">
    <location>
        <begin position="49"/>
        <end position="67"/>
    </location>
</feature>
<dbReference type="InterPro" id="IPR053137">
    <property type="entry name" value="NLR-like"/>
</dbReference>
<dbReference type="SUPFAM" id="SSF48452">
    <property type="entry name" value="TPR-like"/>
    <property type="match status" value="3"/>
</dbReference>
<keyword evidence="1" id="KW-1133">Transmembrane helix</keyword>
<evidence type="ECO:0000259" key="2">
    <source>
        <dbReference type="Pfam" id="PF13191"/>
    </source>
</evidence>
<dbReference type="Pfam" id="PF13374">
    <property type="entry name" value="TPR_10"/>
    <property type="match status" value="1"/>
</dbReference>
<dbReference type="PRINTS" id="PR00381">
    <property type="entry name" value="KINESINLIGHT"/>
</dbReference>
<dbReference type="RefSeq" id="WP_249040738.1">
    <property type="nucleotide sequence ID" value="NZ_VIWY01000005.1"/>
</dbReference>
<dbReference type="Proteomes" id="UP000320239">
    <property type="component" value="Unassembled WGS sequence"/>
</dbReference>
<dbReference type="InterPro" id="IPR019734">
    <property type="entry name" value="TPR_rpt"/>
</dbReference>
<dbReference type="SMART" id="SM00028">
    <property type="entry name" value="TPR"/>
    <property type="match status" value="6"/>
</dbReference>
<dbReference type="EMBL" id="VIWY01000005">
    <property type="protein sequence ID" value="TWG12848.1"/>
    <property type="molecule type" value="Genomic_DNA"/>
</dbReference>
<comment type="caution">
    <text evidence="3">The sequence shown here is derived from an EMBL/GenBank/DDBJ whole genome shotgun (WGS) entry which is preliminary data.</text>
</comment>
<name>A0A561VML1_ACTTI</name>
<dbReference type="Gene3D" id="1.25.40.10">
    <property type="entry name" value="Tetratricopeptide repeat domain"/>
    <property type="match status" value="2"/>
</dbReference>
<dbReference type="InterPro" id="IPR041664">
    <property type="entry name" value="AAA_16"/>
</dbReference>
<dbReference type="SUPFAM" id="SSF52540">
    <property type="entry name" value="P-loop containing nucleoside triphosphate hydrolases"/>
    <property type="match status" value="1"/>
</dbReference>
<feature type="transmembrane region" description="Helical" evidence="1">
    <location>
        <begin position="12"/>
        <end position="37"/>
    </location>
</feature>
<evidence type="ECO:0000313" key="3">
    <source>
        <dbReference type="EMBL" id="TWG12848.1"/>
    </source>
</evidence>
<sequence>MTGPDGGHRRPWWRLPLLEAFLFVALGALTNVFTGLLPEPWKWAHDLRLMGGAFVVVAVLTMMVTLVRQRRDRQAVADEPVPAVRAVTAQTLHGPVMTGDGAAIAGPVVIGDGATVVQQAAPRELAPSAAVPVPDGLINVAAPGVFVGRTAQLAQLDAVLERPGTVVVQAVHGLGGVGKSALAAEWARRHRDRYRPVWWIEADTPAGIDAGLAAFATALQPVVAAGLSLEVLRERAVQWLASHVGWLLVLDNVDDPRDVAAVVRRLGVGRVLVTSRRSTGWAGIATPVSVGVLDLGEAVELMRQVLAHGGRDHDPAGLARVCRELGCLPLAVKQAASYLTETGLSPDGYLDLLKAYPADIFAHGGEGDGERTVARVWRVTLDRLADTPLAGEILRVVAWYAADGIPRSLLDGLAGPPEIAWALGRLTAYSMITVDEDTLTVHRLVQAVARIPDPDDPHRQPEYIYAAHTQAVTRLLAAMPDDWRRPDAWPRWRVLAPHVEALAYQSRDHRDDDATAGALYNGAALFLAEQGALARAVPLFEQALADRRRVLGDDHPDTLASVNNLAYAYESAGDLVRAVPLYEQALAGCRRVLGDDHPDTLISVNNLAGTFRAVGDLARAVPLFEQALAGCRRVLGDDHPDTLISVNNLASAYRAVGDLVRAVPLFEQALAGCRRVLGDDHPQTLVSVNNLAGAYESTGDLVRAVPLYEQALADRRRVLGDDHPDTLASVNNLAGAYESAGDLARAVPLYEQALAGCRRVLGDDHPDTLASVNNLAGAYRAVGDLARAVPLYEQALAGCRRVLGDDHPQTRIVRGNAAAVATHPLGEP</sequence>
<dbReference type="PANTHER" id="PTHR46082">
    <property type="entry name" value="ATP/GTP-BINDING PROTEIN-RELATED"/>
    <property type="match status" value="1"/>
</dbReference>
<dbReference type="Gene3D" id="3.40.50.300">
    <property type="entry name" value="P-loop containing nucleotide triphosphate hydrolases"/>
    <property type="match status" value="1"/>
</dbReference>
<reference evidence="3 4" key="1">
    <citation type="submission" date="2019-06" db="EMBL/GenBank/DDBJ databases">
        <title>Sequencing the genomes of 1000 actinobacteria strains.</title>
        <authorList>
            <person name="Klenk H.-P."/>
        </authorList>
    </citation>
    <scope>NUCLEOTIDE SEQUENCE [LARGE SCALE GENOMIC DNA]</scope>
    <source>
        <strain evidence="3 4">DSM 43866</strain>
    </source>
</reference>
<dbReference type="InterPro" id="IPR011990">
    <property type="entry name" value="TPR-like_helical_dom_sf"/>
</dbReference>
<dbReference type="Pfam" id="PF13191">
    <property type="entry name" value="AAA_16"/>
    <property type="match status" value="1"/>
</dbReference>
<dbReference type="Pfam" id="PF13424">
    <property type="entry name" value="TPR_12"/>
    <property type="match status" value="3"/>
</dbReference>
<feature type="domain" description="Orc1-like AAA ATPase" evidence="2">
    <location>
        <begin position="146"/>
        <end position="248"/>
    </location>
</feature>
<protein>
    <submittedName>
        <fullName evidence="3">AAA ATPase-like protein</fullName>
    </submittedName>
</protein>
<dbReference type="AlphaFoldDB" id="A0A561VML1"/>
<evidence type="ECO:0000256" key="1">
    <source>
        <dbReference type="SAM" id="Phobius"/>
    </source>
</evidence>
<keyword evidence="4" id="KW-1185">Reference proteome</keyword>
<dbReference type="PANTHER" id="PTHR46082:SF6">
    <property type="entry name" value="AAA+ ATPASE DOMAIN-CONTAINING PROTEIN-RELATED"/>
    <property type="match status" value="1"/>
</dbReference>